<organism evidence="9 10">
    <name type="scientific">Panicum hallii var. hallii</name>
    <dbReference type="NCBI Taxonomy" id="1504633"/>
    <lineage>
        <taxon>Eukaryota</taxon>
        <taxon>Viridiplantae</taxon>
        <taxon>Streptophyta</taxon>
        <taxon>Embryophyta</taxon>
        <taxon>Tracheophyta</taxon>
        <taxon>Spermatophyta</taxon>
        <taxon>Magnoliopsida</taxon>
        <taxon>Liliopsida</taxon>
        <taxon>Poales</taxon>
        <taxon>Poaceae</taxon>
        <taxon>PACMAD clade</taxon>
        <taxon>Panicoideae</taxon>
        <taxon>Panicodae</taxon>
        <taxon>Paniceae</taxon>
        <taxon>Panicinae</taxon>
        <taxon>Panicum</taxon>
        <taxon>Panicum sect. Panicum</taxon>
    </lineage>
</organism>
<dbReference type="SUPFAM" id="SSF57716">
    <property type="entry name" value="Glucocorticoid receptor-like (DNA-binding domain)"/>
    <property type="match status" value="1"/>
</dbReference>
<evidence type="ECO:0000313" key="9">
    <source>
        <dbReference type="EMBL" id="PUZ44007.1"/>
    </source>
</evidence>
<keyword evidence="3 6" id="KW-0863">Zinc-finger</keyword>
<dbReference type="PANTHER" id="PTHR45658:SF108">
    <property type="entry name" value="GATA ZINC FINGER FAMILY PROTEIN"/>
    <property type="match status" value="1"/>
</dbReference>
<protein>
    <recommendedName>
        <fullName evidence="8">GATA-type domain-containing protein</fullName>
    </recommendedName>
</protein>
<dbReference type="Pfam" id="PF00320">
    <property type="entry name" value="GATA"/>
    <property type="match status" value="1"/>
</dbReference>
<evidence type="ECO:0000256" key="3">
    <source>
        <dbReference type="ARBA" id="ARBA00022771"/>
    </source>
</evidence>
<dbReference type="SMART" id="SM00401">
    <property type="entry name" value="ZnF_GATA"/>
    <property type="match status" value="1"/>
</dbReference>
<dbReference type="GO" id="GO:0005634">
    <property type="term" value="C:nucleus"/>
    <property type="evidence" value="ECO:0007669"/>
    <property type="project" value="TreeGrafter"/>
</dbReference>
<dbReference type="GO" id="GO:0043565">
    <property type="term" value="F:sequence-specific DNA binding"/>
    <property type="evidence" value="ECO:0007669"/>
    <property type="project" value="InterPro"/>
</dbReference>
<dbReference type="Gramene" id="PUZ44007">
    <property type="protein sequence ID" value="PUZ44007"/>
    <property type="gene ID" value="GQ55_8G053600"/>
</dbReference>
<dbReference type="InterPro" id="IPR051140">
    <property type="entry name" value="GATA_TF"/>
</dbReference>
<evidence type="ECO:0000256" key="4">
    <source>
        <dbReference type="ARBA" id="ARBA00022833"/>
    </source>
</evidence>
<dbReference type="AlphaFoldDB" id="A0A2T7CKY5"/>
<dbReference type="GO" id="GO:0006355">
    <property type="term" value="P:regulation of DNA-templated transcription"/>
    <property type="evidence" value="ECO:0007669"/>
    <property type="project" value="InterPro"/>
</dbReference>
<keyword evidence="10" id="KW-1185">Reference proteome</keyword>
<evidence type="ECO:0000259" key="8">
    <source>
        <dbReference type="PROSITE" id="PS50114"/>
    </source>
</evidence>
<dbReference type="OrthoDB" id="2162994at2759"/>
<feature type="region of interest" description="Disordered" evidence="7">
    <location>
        <begin position="252"/>
        <end position="271"/>
    </location>
</feature>
<dbReference type="PANTHER" id="PTHR45658">
    <property type="entry name" value="GATA TRANSCRIPTION FACTOR"/>
    <property type="match status" value="1"/>
</dbReference>
<dbReference type="InterPro" id="IPR013088">
    <property type="entry name" value="Znf_NHR/GATA"/>
</dbReference>
<proteinExistence type="inferred from homology"/>
<dbReference type="EMBL" id="CM009756">
    <property type="protein sequence ID" value="PUZ44007.1"/>
    <property type="molecule type" value="Genomic_DNA"/>
</dbReference>
<dbReference type="STRING" id="1504633.A0A2T7CKY5"/>
<evidence type="ECO:0000313" key="10">
    <source>
        <dbReference type="Proteomes" id="UP000244336"/>
    </source>
</evidence>
<gene>
    <name evidence="9" type="ORF">GQ55_8G053600</name>
</gene>
<keyword evidence="2" id="KW-0479">Metal-binding</keyword>
<feature type="compositionally biased region" description="Basic residues" evidence="7">
    <location>
        <begin position="335"/>
        <end position="348"/>
    </location>
</feature>
<dbReference type="InterPro" id="IPR000679">
    <property type="entry name" value="Znf_GATA"/>
</dbReference>
<feature type="compositionally biased region" description="Low complexity" evidence="7">
    <location>
        <begin position="255"/>
        <end position="270"/>
    </location>
</feature>
<dbReference type="PROSITE" id="PS00344">
    <property type="entry name" value="GATA_ZN_FINGER_1"/>
    <property type="match status" value="1"/>
</dbReference>
<evidence type="ECO:0000256" key="1">
    <source>
        <dbReference type="ARBA" id="ARBA00005694"/>
    </source>
</evidence>
<dbReference type="GO" id="GO:0030154">
    <property type="term" value="P:cell differentiation"/>
    <property type="evidence" value="ECO:0007669"/>
    <property type="project" value="TreeGrafter"/>
</dbReference>
<keyword evidence="5" id="KW-0010">Activator</keyword>
<feature type="region of interest" description="Disordered" evidence="7">
    <location>
        <begin position="305"/>
        <end position="359"/>
    </location>
</feature>
<evidence type="ECO:0000256" key="2">
    <source>
        <dbReference type="ARBA" id="ARBA00022723"/>
    </source>
</evidence>
<evidence type="ECO:0000256" key="6">
    <source>
        <dbReference type="PROSITE-ProRule" id="PRU00094"/>
    </source>
</evidence>
<evidence type="ECO:0000256" key="5">
    <source>
        <dbReference type="ARBA" id="ARBA00023159"/>
    </source>
</evidence>
<evidence type="ECO:0000256" key="7">
    <source>
        <dbReference type="SAM" id="MobiDB-lite"/>
    </source>
</evidence>
<reference evidence="9 10" key="1">
    <citation type="submission" date="2018-04" db="EMBL/GenBank/DDBJ databases">
        <title>WGS assembly of Panicum hallii var. hallii HAL2.</title>
        <authorList>
            <person name="Lovell J."/>
            <person name="Jenkins J."/>
            <person name="Lowry D."/>
            <person name="Mamidi S."/>
            <person name="Sreedasyam A."/>
            <person name="Weng X."/>
            <person name="Barry K."/>
            <person name="Bonette J."/>
            <person name="Campitelli B."/>
            <person name="Daum C."/>
            <person name="Gordon S."/>
            <person name="Gould B."/>
            <person name="Lipzen A."/>
            <person name="MacQueen A."/>
            <person name="Palacio-Mejia J."/>
            <person name="Plott C."/>
            <person name="Shakirov E."/>
            <person name="Shu S."/>
            <person name="Yoshinaga Y."/>
            <person name="Zane M."/>
            <person name="Rokhsar D."/>
            <person name="Grimwood J."/>
            <person name="Schmutz J."/>
            <person name="Juenger T."/>
        </authorList>
    </citation>
    <scope>NUCLEOTIDE SEQUENCE [LARGE SCALE GENOMIC DNA]</scope>
    <source>
        <strain evidence="10">cv. HAL2</strain>
    </source>
</reference>
<comment type="similarity">
    <text evidence="1">Belongs to the type IV zinc-finger family. Class A subfamily.</text>
</comment>
<name>A0A2T7CKY5_9POAL</name>
<sequence length="449" mass="46997">MRKKSHLSLLDVPEDLPDCDGGCFRPGGGLCCPDDPLDLVLQLFSTPSPQEASLEALGIRGSPRRQEQPPPLGWDQENGFGGVRLLGGGGCGEPESSRVPEDTEPIDVDKYLVNVAPDGGGEATVRNPSRDAGGIPAAVPAGGVRACGALGGGVSNAAPPLLPPLSAGALHPYTFHAFDGVVSSGAPPLPAPMPAGGGPHSCGALAGVVSDVAPPVPAGALHACRALFVGAVSNNAPPSWAHAPQSAWALPAPRTSSGGLTPTTSETSSPAPVWQPLAWVVPRKRRRPPVMCRKRPWSLEFPLHALPAAPPDNPGDNNGDEDAKNSCDNAGGGGIRRRRPVPRQRNRQAQRVCSHCHSPDTPQWRAGPDGPGTLCNACGIRYAANKLLPEYRPSTAPSFRSDQHSNRHRKVVKLREQKVKETPKAMPDPVPPLPKSDEFMDVCTYISTG</sequence>
<dbReference type="GO" id="GO:0008270">
    <property type="term" value="F:zinc ion binding"/>
    <property type="evidence" value="ECO:0007669"/>
    <property type="project" value="UniProtKB-KW"/>
</dbReference>
<accession>A0A2T7CKY5</accession>
<dbReference type="Gene3D" id="3.30.50.10">
    <property type="entry name" value="Erythroid Transcription Factor GATA-1, subunit A"/>
    <property type="match status" value="1"/>
</dbReference>
<feature type="domain" description="GATA-type" evidence="8">
    <location>
        <begin position="347"/>
        <end position="385"/>
    </location>
</feature>
<dbReference type="CDD" id="cd00202">
    <property type="entry name" value="ZnF_GATA"/>
    <property type="match status" value="1"/>
</dbReference>
<dbReference type="Proteomes" id="UP000244336">
    <property type="component" value="Chromosome 8"/>
</dbReference>
<dbReference type="PROSITE" id="PS50114">
    <property type="entry name" value="GATA_ZN_FINGER_2"/>
    <property type="match status" value="1"/>
</dbReference>
<keyword evidence="4" id="KW-0862">Zinc</keyword>